<dbReference type="Proteomes" id="UP001324427">
    <property type="component" value="Unassembled WGS sequence"/>
</dbReference>
<feature type="domain" description="2EXR" evidence="2">
    <location>
        <begin position="47"/>
        <end position="125"/>
    </location>
</feature>
<evidence type="ECO:0000259" key="2">
    <source>
        <dbReference type="Pfam" id="PF20150"/>
    </source>
</evidence>
<gene>
    <name evidence="3" type="ORF">LTR36_000881</name>
</gene>
<accession>A0AAV9J3M6</accession>
<name>A0AAV9J3M6_9PEZI</name>
<proteinExistence type="predicted"/>
<organism evidence="3 4">
    <name type="scientific">Oleoguttula mirabilis</name>
    <dbReference type="NCBI Taxonomy" id="1507867"/>
    <lineage>
        <taxon>Eukaryota</taxon>
        <taxon>Fungi</taxon>
        <taxon>Dikarya</taxon>
        <taxon>Ascomycota</taxon>
        <taxon>Pezizomycotina</taxon>
        <taxon>Dothideomycetes</taxon>
        <taxon>Dothideomycetidae</taxon>
        <taxon>Mycosphaerellales</taxon>
        <taxon>Teratosphaeriaceae</taxon>
        <taxon>Oleoguttula</taxon>
    </lineage>
</organism>
<feature type="compositionally biased region" description="Basic residues" evidence="1">
    <location>
        <begin position="23"/>
        <end position="38"/>
    </location>
</feature>
<feature type="region of interest" description="Disordered" evidence="1">
    <location>
        <begin position="1"/>
        <end position="40"/>
    </location>
</feature>
<sequence>MATSKKRKRADDEPASAGVQRQHGTKRTVKMPKTKQAKTSKPLGEDLFRKLPGELRNRIYDLVLLEERTYMRRTTQRRFQKVRAPIQVHSRGPGYGERASRWKEPGLLRASKWIRNEAKAVYYQGNIFAIQASTSDVRAACDWIRSTVQGFEIEDQSFNLESFSITKCKWADIRSWLSLAQIVRDLDVGFGVHNQDTNYDGNIGYPHCTGIDRAFYEIAALGLEAATGEWDDLTLEMAFEEWIDRTMRDRQKFFKGRIRTSKRIDCGMGKVQRRMRKIEYGHVEENEDAGGLCRYVGRGKGVIKPMTMQLRSES</sequence>
<evidence type="ECO:0000313" key="4">
    <source>
        <dbReference type="Proteomes" id="UP001324427"/>
    </source>
</evidence>
<dbReference type="Pfam" id="PF20150">
    <property type="entry name" value="2EXR"/>
    <property type="match status" value="1"/>
</dbReference>
<dbReference type="EMBL" id="JAVFHQ010000108">
    <property type="protein sequence ID" value="KAK4539226.1"/>
    <property type="molecule type" value="Genomic_DNA"/>
</dbReference>
<dbReference type="InterPro" id="IPR045518">
    <property type="entry name" value="2EXR"/>
</dbReference>
<comment type="caution">
    <text evidence="3">The sequence shown here is derived from an EMBL/GenBank/DDBJ whole genome shotgun (WGS) entry which is preliminary data.</text>
</comment>
<dbReference type="AlphaFoldDB" id="A0AAV9J3M6"/>
<keyword evidence="4" id="KW-1185">Reference proteome</keyword>
<reference evidence="3 4" key="1">
    <citation type="submission" date="2021-11" db="EMBL/GenBank/DDBJ databases">
        <title>Black yeast isolated from Biological Soil Crust.</title>
        <authorList>
            <person name="Kurbessoian T."/>
        </authorList>
    </citation>
    <scope>NUCLEOTIDE SEQUENCE [LARGE SCALE GENOMIC DNA]</scope>
    <source>
        <strain evidence="3 4">CCFEE 5522</strain>
    </source>
</reference>
<evidence type="ECO:0000313" key="3">
    <source>
        <dbReference type="EMBL" id="KAK4539226.1"/>
    </source>
</evidence>
<evidence type="ECO:0000256" key="1">
    <source>
        <dbReference type="SAM" id="MobiDB-lite"/>
    </source>
</evidence>
<protein>
    <recommendedName>
        <fullName evidence="2">2EXR domain-containing protein</fullName>
    </recommendedName>
</protein>